<gene>
    <name evidence="2" type="ORF">SRO942_LOCUS47249</name>
</gene>
<evidence type="ECO:0000313" key="2">
    <source>
        <dbReference type="EMBL" id="CAF4557611.1"/>
    </source>
</evidence>
<protein>
    <submittedName>
        <fullName evidence="2">Uncharacterized protein</fullName>
    </submittedName>
</protein>
<dbReference type="Proteomes" id="UP000681722">
    <property type="component" value="Unassembled WGS sequence"/>
</dbReference>
<dbReference type="AlphaFoldDB" id="A0A8S2YJ04"/>
<evidence type="ECO:0000313" key="3">
    <source>
        <dbReference type="Proteomes" id="UP000681722"/>
    </source>
</evidence>
<name>A0A8S2YJ04_9BILA</name>
<evidence type="ECO:0000256" key="1">
    <source>
        <dbReference type="SAM" id="MobiDB-lite"/>
    </source>
</evidence>
<feature type="compositionally biased region" description="Low complexity" evidence="1">
    <location>
        <begin position="130"/>
        <end position="140"/>
    </location>
</feature>
<feature type="non-terminal residue" evidence="2">
    <location>
        <position position="1"/>
    </location>
</feature>
<accession>A0A8S2YJ04</accession>
<feature type="region of interest" description="Disordered" evidence="1">
    <location>
        <begin position="115"/>
        <end position="159"/>
    </location>
</feature>
<reference evidence="2" key="1">
    <citation type="submission" date="2021-02" db="EMBL/GenBank/DDBJ databases">
        <authorList>
            <person name="Nowell W R."/>
        </authorList>
    </citation>
    <scope>NUCLEOTIDE SEQUENCE</scope>
</reference>
<organism evidence="2 3">
    <name type="scientific">Didymodactylos carnosus</name>
    <dbReference type="NCBI Taxonomy" id="1234261"/>
    <lineage>
        <taxon>Eukaryota</taxon>
        <taxon>Metazoa</taxon>
        <taxon>Spiralia</taxon>
        <taxon>Gnathifera</taxon>
        <taxon>Rotifera</taxon>
        <taxon>Eurotatoria</taxon>
        <taxon>Bdelloidea</taxon>
        <taxon>Philodinida</taxon>
        <taxon>Philodinidae</taxon>
        <taxon>Didymodactylos</taxon>
    </lineage>
</organism>
<dbReference type="EMBL" id="CAJOBC010117265">
    <property type="protein sequence ID" value="CAF4557611.1"/>
    <property type="molecule type" value="Genomic_DNA"/>
</dbReference>
<comment type="caution">
    <text evidence="2">The sequence shown here is derived from an EMBL/GenBank/DDBJ whole genome shotgun (WGS) entry which is preliminary data.</text>
</comment>
<sequence length="242" mass="27034">MFEGKLPEVENVAVTLDKELNTDIESDVEIIKTSNETLSSSTTTCKKSSTTARNSGLSKLSKLIEIPFSPSQTANQQTPLSKNKLLSSAAVKISVIDELDEVTKSIDDIIAHESGKETETDDDDYREQHSLTLKSTTTSKNKAKKKLKRQLSTNSDDEESFSTTAAKRFCGRELLCDKEKSHVNPSETNKQLISLLTKSSENSEKIEKQNNKIIVSQTRIENMIKLLFINQKKIQKALSKHK</sequence>
<proteinExistence type="predicted"/>